<organism evidence="1 2">
    <name type="scientific">Yersinia pestis</name>
    <dbReference type="NCBI Taxonomy" id="632"/>
    <lineage>
        <taxon>Bacteria</taxon>
        <taxon>Pseudomonadati</taxon>
        <taxon>Pseudomonadota</taxon>
        <taxon>Gammaproteobacteria</taxon>
        <taxon>Enterobacterales</taxon>
        <taxon>Yersiniaceae</taxon>
        <taxon>Yersinia</taxon>
    </lineage>
</organism>
<dbReference type="Proteomes" id="UP000002490">
    <property type="component" value="Chromosome"/>
</dbReference>
<accession>A0A3G5LAS7</accession>
<proteinExistence type="predicted"/>
<protein>
    <submittedName>
        <fullName evidence="1">Uncharacterized protein</fullName>
    </submittedName>
</protein>
<dbReference type="RefSeq" id="WP_002216196.1">
    <property type="nucleotide sequence ID" value="NZ_CABMLZ010000003.1"/>
</dbReference>
<gene>
    <name evidence="1" type="ordered locus">y3508</name>
</gene>
<dbReference type="GeneID" id="57977678"/>
<evidence type="ECO:0000313" key="1">
    <source>
        <dbReference type="EMBL" id="AAM87056.1"/>
    </source>
</evidence>
<dbReference type="KEGG" id="ypk:y3508"/>
<sequence length="82" mass="9426">MSQVTHYSIILRLWNDDHWRQRIGTASSLSISARDSTSSTGLLSQFTINLNRFAFYCLPGALLIFEQQCYALLSIFLWSVNH</sequence>
<name>A0A3G5LAS7_YERPE</name>
<dbReference type="OrthoDB" id="9941582at2"/>
<evidence type="ECO:0000313" key="2">
    <source>
        <dbReference type="Proteomes" id="UP000002490"/>
    </source>
</evidence>
<dbReference type="PATRIC" id="fig|632.153.peg.2686"/>
<reference evidence="1 2" key="1">
    <citation type="journal article" date="2002" name="J. Bacteriol.">
        <title>Genome sequence of Yersinia pestis KIM.</title>
        <authorList>
            <person name="Deng W."/>
            <person name="Burland V."/>
            <person name="Plunkett G.III."/>
            <person name="Boutin A."/>
            <person name="Mayhew G.F."/>
            <person name="Liss P."/>
            <person name="Perna N.T."/>
            <person name="Rose D.J."/>
            <person name="Mau B."/>
            <person name="Zhou S."/>
            <person name="Schwartz D.C."/>
            <person name="Fetherston J.D."/>
            <person name="Lindler L.E."/>
            <person name="Brubaker R.R."/>
            <person name="Plana G.V."/>
            <person name="Straley S.C."/>
            <person name="McDonough K.A."/>
            <person name="Nilles M.L."/>
            <person name="Matson J.S."/>
            <person name="Blattner F.R."/>
            <person name="Perry R.D."/>
        </authorList>
    </citation>
    <scope>NUCLEOTIDE SEQUENCE [LARGE SCALE GENOMIC DNA]</scope>
    <source>
        <strain evidence="2">KIM10+ / Biovar Mediaevalis</strain>
    </source>
</reference>
<dbReference type="EMBL" id="AE009952">
    <property type="protein sequence ID" value="AAM87056.1"/>
    <property type="molecule type" value="Genomic_DNA"/>
</dbReference>
<dbReference type="AlphaFoldDB" id="A0A3G5LAS7"/>